<evidence type="ECO:0000313" key="1">
    <source>
        <dbReference type="EMBL" id="GGB42507.1"/>
    </source>
</evidence>
<accession>A0A9W5TX97</accession>
<dbReference type="EMBL" id="BMJD01000013">
    <property type="protein sequence ID" value="GGB42507.1"/>
    <property type="molecule type" value="Genomic_DNA"/>
</dbReference>
<reference evidence="1" key="1">
    <citation type="journal article" date="2014" name="Int. J. Syst. Evol. Microbiol.">
        <title>Complete genome sequence of Corynebacterium casei LMG S-19264T (=DSM 44701T), isolated from a smear-ripened cheese.</title>
        <authorList>
            <consortium name="US DOE Joint Genome Institute (JGI-PGF)"/>
            <person name="Walter F."/>
            <person name="Albersmeier A."/>
            <person name="Kalinowski J."/>
            <person name="Ruckert C."/>
        </authorList>
    </citation>
    <scope>NUCLEOTIDE SEQUENCE</scope>
    <source>
        <strain evidence="1">CGMCC 1.15454</strain>
    </source>
</reference>
<evidence type="ECO:0000313" key="2">
    <source>
        <dbReference type="Proteomes" id="UP000621492"/>
    </source>
</evidence>
<keyword evidence="2" id="KW-1185">Reference proteome</keyword>
<reference evidence="1" key="2">
    <citation type="submission" date="2020-09" db="EMBL/GenBank/DDBJ databases">
        <authorList>
            <person name="Sun Q."/>
            <person name="Zhou Y."/>
        </authorList>
    </citation>
    <scope>NUCLEOTIDE SEQUENCE</scope>
    <source>
        <strain evidence="1">CGMCC 1.15454</strain>
    </source>
</reference>
<gene>
    <name evidence="1" type="ORF">GCM10011409_20110</name>
</gene>
<comment type="caution">
    <text evidence="1">The sequence shown here is derived from an EMBL/GenBank/DDBJ whole genome shotgun (WGS) entry which is preliminary data.</text>
</comment>
<organism evidence="1 2">
    <name type="scientific">Lentibacillus populi</name>
    <dbReference type="NCBI Taxonomy" id="1827502"/>
    <lineage>
        <taxon>Bacteria</taxon>
        <taxon>Bacillati</taxon>
        <taxon>Bacillota</taxon>
        <taxon>Bacilli</taxon>
        <taxon>Bacillales</taxon>
        <taxon>Bacillaceae</taxon>
        <taxon>Lentibacillus</taxon>
    </lineage>
</organism>
<protein>
    <submittedName>
        <fullName evidence="1">Uncharacterized protein</fullName>
    </submittedName>
</protein>
<dbReference type="Proteomes" id="UP000621492">
    <property type="component" value="Unassembled WGS sequence"/>
</dbReference>
<name>A0A9W5TX97_9BACI</name>
<dbReference type="AlphaFoldDB" id="A0A9W5TX97"/>
<proteinExistence type="predicted"/>
<dbReference type="RefSeq" id="WP_188725087.1">
    <property type="nucleotide sequence ID" value="NZ_BMJD01000013.1"/>
</dbReference>
<sequence length="77" mass="8691">MDKLQLNPVALYDALLRLGAKDFDQLASYLEYLKENFLIDDVDLNFYQHKGNPGLVCICKVGNTIFGIIQLVADREG</sequence>